<dbReference type="AlphaFoldDB" id="A0AAV4JZ70"/>
<dbReference type="GO" id="GO:0003677">
    <property type="term" value="F:DNA binding"/>
    <property type="evidence" value="ECO:0007669"/>
    <property type="project" value="InterPro"/>
</dbReference>
<reference evidence="6 7" key="1">
    <citation type="journal article" date="2021" name="Elife">
        <title>Chloroplast acquisition without the gene transfer in kleptoplastic sea slugs, Plakobranchus ocellatus.</title>
        <authorList>
            <person name="Maeda T."/>
            <person name="Takahashi S."/>
            <person name="Yoshida T."/>
            <person name="Shimamura S."/>
            <person name="Takaki Y."/>
            <person name="Nagai Y."/>
            <person name="Toyoda A."/>
            <person name="Suzuki Y."/>
            <person name="Arimoto A."/>
            <person name="Ishii H."/>
            <person name="Satoh N."/>
            <person name="Nishiyama T."/>
            <person name="Hasebe M."/>
            <person name="Maruyama T."/>
            <person name="Minagawa J."/>
            <person name="Obokata J."/>
            <person name="Shigenobu S."/>
        </authorList>
    </citation>
    <scope>NUCLEOTIDE SEQUENCE [LARGE SCALE GENOMIC DNA]</scope>
</reference>
<organism evidence="6 7">
    <name type="scientific">Elysia marginata</name>
    <dbReference type="NCBI Taxonomy" id="1093978"/>
    <lineage>
        <taxon>Eukaryota</taxon>
        <taxon>Metazoa</taxon>
        <taxon>Spiralia</taxon>
        <taxon>Lophotrochozoa</taxon>
        <taxon>Mollusca</taxon>
        <taxon>Gastropoda</taxon>
        <taxon>Heterobranchia</taxon>
        <taxon>Euthyneura</taxon>
        <taxon>Panpulmonata</taxon>
        <taxon>Sacoglossa</taxon>
        <taxon>Placobranchoidea</taxon>
        <taxon>Plakobranchidae</taxon>
        <taxon>Elysia</taxon>
    </lineage>
</organism>
<dbReference type="GO" id="GO:0006351">
    <property type="term" value="P:DNA-templated transcription"/>
    <property type="evidence" value="ECO:0007669"/>
    <property type="project" value="InterPro"/>
</dbReference>
<name>A0AAV4JZ70_9GAST</name>
<evidence type="ECO:0000313" key="7">
    <source>
        <dbReference type="Proteomes" id="UP000762676"/>
    </source>
</evidence>
<comment type="similarity">
    <text evidence="2">Belongs to the eukaryotic RPA49/POLR1E RNA polymerase subunit family.</text>
</comment>
<comment type="caution">
    <text evidence="6">The sequence shown here is derived from an EMBL/GenBank/DDBJ whole genome shotgun (WGS) entry which is preliminary data.</text>
</comment>
<keyword evidence="5" id="KW-0539">Nucleus</keyword>
<accession>A0AAV4JZ70</accession>
<dbReference type="EMBL" id="BMAT01010545">
    <property type="protein sequence ID" value="GFS27631.1"/>
    <property type="molecule type" value="Genomic_DNA"/>
</dbReference>
<comment type="subcellular location">
    <subcellularLocation>
        <location evidence="1">Nucleus</location>
        <location evidence="1">Nucleolus</location>
    </subcellularLocation>
</comment>
<dbReference type="Pfam" id="PF06870">
    <property type="entry name" value="RNA_pol_I_A49"/>
    <property type="match status" value="2"/>
</dbReference>
<dbReference type="InterPro" id="IPR009668">
    <property type="entry name" value="RNA_pol-assoc_fac_A49-like"/>
</dbReference>
<evidence type="ECO:0000256" key="2">
    <source>
        <dbReference type="ARBA" id="ARBA00009430"/>
    </source>
</evidence>
<gene>
    <name evidence="6" type="ORF">ElyMa_005288600</name>
</gene>
<evidence type="ECO:0000256" key="3">
    <source>
        <dbReference type="ARBA" id="ARBA00022478"/>
    </source>
</evidence>
<evidence type="ECO:0000313" key="6">
    <source>
        <dbReference type="EMBL" id="GFS27631.1"/>
    </source>
</evidence>
<dbReference type="GO" id="GO:0005730">
    <property type="term" value="C:nucleolus"/>
    <property type="evidence" value="ECO:0007669"/>
    <property type="project" value="UniProtKB-SubCell"/>
</dbReference>
<keyword evidence="4" id="KW-0804">Transcription</keyword>
<dbReference type="PANTHER" id="PTHR14440">
    <property type="entry name" value="DNA-DIRECTED RNA POLYMERASE I SUBUNIT RPA49"/>
    <property type="match status" value="1"/>
</dbReference>
<evidence type="ECO:0000256" key="4">
    <source>
        <dbReference type="ARBA" id="ARBA00023163"/>
    </source>
</evidence>
<dbReference type="Proteomes" id="UP000762676">
    <property type="component" value="Unassembled WGS sequence"/>
</dbReference>
<evidence type="ECO:0000256" key="5">
    <source>
        <dbReference type="ARBA" id="ARBA00023242"/>
    </source>
</evidence>
<evidence type="ECO:0000256" key="1">
    <source>
        <dbReference type="ARBA" id="ARBA00004604"/>
    </source>
</evidence>
<sequence length="357" mass="40510">MPEFEVDTDASPVTLVRFSNGTTKNKVAVKCYTKEETRDGKSFQQQILTSQVDDRCYVGRNFGPTNRFPTDSSDYYVGIHDKSTGKIRVVPASLVQMDPWFKEKEKDNNLETAKTFKEKNDALTTEFGSGRSKRAVMKRLKEGLSQEMMASSAETAVKTEDAETLASSSTELKMQSEAIPPYNMDAATPDDVYFSYILDKVEILSEVPEARLLQGQCLMYLQYLMEFYMMKSHQIRLKYPLPKDWPITVRDHLLNNFTLEMKEPGERSKRCVPGRLKDLTLSHILVLCLKMSEFCLDISPLMTDLKLSAKKLSIHASALGCSTKKSKQGLREVHTVILKLPLTFPNLKGKAKKNKIF</sequence>
<keyword evidence="3 6" id="KW-0240">DNA-directed RNA polymerase</keyword>
<proteinExistence type="inferred from homology"/>
<protein>
    <submittedName>
        <fullName evidence="6">DNA-directed RNA polymerase I subunit RPA49</fullName>
    </submittedName>
</protein>
<keyword evidence="7" id="KW-1185">Reference proteome</keyword>
<dbReference type="GO" id="GO:0000428">
    <property type="term" value="C:DNA-directed RNA polymerase complex"/>
    <property type="evidence" value="ECO:0007669"/>
    <property type="project" value="UniProtKB-KW"/>
</dbReference>